<dbReference type="STRING" id="937218.SAMN06297251_11544"/>
<dbReference type="OrthoDB" id="9811222at2"/>
<reference evidence="10 11" key="1">
    <citation type="submission" date="2017-04" db="EMBL/GenBank/DDBJ databases">
        <authorList>
            <person name="Afonso C.L."/>
            <person name="Miller P.J."/>
            <person name="Scott M.A."/>
            <person name="Spackman E."/>
            <person name="Goraichik I."/>
            <person name="Dimitrov K.M."/>
            <person name="Suarez D.L."/>
            <person name="Swayne D.E."/>
        </authorList>
    </citation>
    <scope>NUCLEOTIDE SEQUENCE [LARGE SCALE GENOMIC DNA]</scope>
    <source>
        <strain evidence="10 11">CGMCC 1.10972</strain>
    </source>
</reference>
<feature type="transmembrane region" description="Helical" evidence="8">
    <location>
        <begin position="41"/>
        <end position="61"/>
    </location>
</feature>
<dbReference type="AlphaFoldDB" id="A0A1W2DH59"/>
<accession>A0A1W2DH59</accession>
<dbReference type="RefSeq" id="WP_084411305.1">
    <property type="nucleotide sequence ID" value="NZ_FWXR01000015.1"/>
</dbReference>
<evidence type="ECO:0000256" key="4">
    <source>
        <dbReference type="ARBA" id="ARBA00022679"/>
    </source>
</evidence>
<protein>
    <submittedName>
        <fullName evidence="10">4-amino-4-deoxy-L-arabinose transferase</fullName>
    </submittedName>
</protein>
<evidence type="ECO:0000256" key="7">
    <source>
        <dbReference type="ARBA" id="ARBA00023136"/>
    </source>
</evidence>
<proteinExistence type="predicted"/>
<evidence type="ECO:0000259" key="9">
    <source>
        <dbReference type="Pfam" id="PF13231"/>
    </source>
</evidence>
<keyword evidence="5 8" id="KW-0812">Transmembrane</keyword>
<evidence type="ECO:0000256" key="2">
    <source>
        <dbReference type="ARBA" id="ARBA00022475"/>
    </source>
</evidence>
<sequence length="523" mass="55851">MTLLKTAEGASSPRPVPRGWWSQLYAAGTDGPETQGARHGLALLLFILVLLTAFRVAALFVSPSELGFDEAQYWDWSRHFAFGYFTKPPLIAWIIGIERGLCGDTAACVRLASPLFHFGTAIALALLARRLYGPATGFWTGIFYAILPGVSLSSFLMTTDAPLLFLFALALHPLITYLERPNLTSAFVFGLVVGLGLLAKYAMIYLPVMVVLAAIALPGLRRAVFRPLSLVALLVAFLILSPNLLWNLFNGLATFRHVGGDNIGWSLSRLNAVGGFEFLAAQFGVAGPIIFGAMLNAGLFGLRSEKPETDRLLLWLSLPLVAAITVQGFLSQANANWAAPAYGAGTVLATALILRDRRPFYFLANLAICGSLALALLLVTAFLDPTGAKGPARQFAQLGGWRVTAENIERLAKERGATTLVSESRALTAGLTYALRESPLAVEALLMTGERVEDHYQADRPFQQGEPVTGHLFVGLSDAAAKSLGLVPIAEIVAPIYSNRSGVMTVYGPSGATTVSPSSKSGG</sequence>
<feature type="transmembrane region" description="Helical" evidence="8">
    <location>
        <begin position="312"/>
        <end position="331"/>
    </location>
</feature>
<evidence type="ECO:0000256" key="5">
    <source>
        <dbReference type="ARBA" id="ARBA00022692"/>
    </source>
</evidence>
<dbReference type="Pfam" id="PF13231">
    <property type="entry name" value="PMT_2"/>
    <property type="match status" value="1"/>
</dbReference>
<feature type="transmembrane region" description="Helical" evidence="8">
    <location>
        <begin position="278"/>
        <end position="300"/>
    </location>
</feature>
<keyword evidence="6 8" id="KW-1133">Transmembrane helix</keyword>
<evidence type="ECO:0000313" key="10">
    <source>
        <dbReference type="EMBL" id="SMC96863.1"/>
    </source>
</evidence>
<feature type="transmembrane region" description="Helical" evidence="8">
    <location>
        <begin position="337"/>
        <end position="354"/>
    </location>
</feature>
<evidence type="ECO:0000256" key="3">
    <source>
        <dbReference type="ARBA" id="ARBA00022676"/>
    </source>
</evidence>
<evidence type="ECO:0000256" key="8">
    <source>
        <dbReference type="SAM" id="Phobius"/>
    </source>
</evidence>
<dbReference type="PANTHER" id="PTHR33908:SF11">
    <property type="entry name" value="MEMBRANE PROTEIN"/>
    <property type="match status" value="1"/>
</dbReference>
<gene>
    <name evidence="10" type="ORF">SAMN06297251_11544</name>
</gene>
<feature type="domain" description="Glycosyltransferase RgtA/B/C/D-like" evidence="9">
    <location>
        <begin position="87"/>
        <end position="246"/>
    </location>
</feature>
<evidence type="ECO:0000256" key="1">
    <source>
        <dbReference type="ARBA" id="ARBA00004651"/>
    </source>
</evidence>
<evidence type="ECO:0000256" key="6">
    <source>
        <dbReference type="ARBA" id="ARBA00022989"/>
    </source>
</evidence>
<organism evidence="10 11">
    <name type="scientific">Fulvimarina manganoxydans</name>
    <dbReference type="NCBI Taxonomy" id="937218"/>
    <lineage>
        <taxon>Bacteria</taxon>
        <taxon>Pseudomonadati</taxon>
        <taxon>Pseudomonadota</taxon>
        <taxon>Alphaproteobacteria</taxon>
        <taxon>Hyphomicrobiales</taxon>
        <taxon>Aurantimonadaceae</taxon>
        <taxon>Fulvimarina</taxon>
    </lineage>
</organism>
<feature type="transmembrane region" description="Helical" evidence="8">
    <location>
        <begin position="361"/>
        <end position="383"/>
    </location>
</feature>
<feature type="transmembrane region" description="Helical" evidence="8">
    <location>
        <begin position="114"/>
        <end position="132"/>
    </location>
</feature>
<feature type="transmembrane region" description="Helical" evidence="8">
    <location>
        <begin position="138"/>
        <end position="156"/>
    </location>
</feature>
<feature type="transmembrane region" description="Helical" evidence="8">
    <location>
        <begin position="186"/>
        <end position="216"/>
    </location>
</feature>
<dbReference type="GO" id="GO:0005886">
    <property type="term" value="C:plasma membrane"/>
    <property type="evidence" value="ECO:0007669"/>
    <property type="project" value="UniProtKB-SubCell"/>
</dbReference>
<dbReference type="PANTHER" id="PTHR33908">
    <property type="entry name" value="MANNOSYLTRANSFERASE YKCB-RELATED"/>
    <property type="match status" value="1"/>
</dbReference>
<dbReference type="GO" id="GO:0016763">
    <property type="term" value="F:pentosyltransferase activity"/>
    <property type="evidence" value="ECO:0007669"/>
    <property type="project" value="TreeGrafter"/>
</dbReference>
<keyword evidence="3" id="KW-0328">Glycosyltransferase</keyword>
<dbReference type="InterPro" id="IPR038731">
    <property type="entry name" value="RgtA/B/C-like"/>
</dbReference>
<dbReference type="InterPro" id="IPR050297">
    <property type="entry name" value="LipidA_mod_glycosyltrf_83"/>
</dbReference>
<feature type="transmembrane region" description="Helical" evidence="8">
    <location>
        <begin position="228"/>
        <end position="249"/>
    </location>
</feature>
<keyword evidence="4 10" id="KW-0808">Transferase</keyword>
<name>A0A1W2DH59_9HYPH</name>
<dbReference type="Proteomes" id="UP000192656">
    <property type="component" value="Unassembled WGS sequence"/>
</dbReference>
<dbReference type="GO" id="GO:0009103">
    <property type="term" value="P:lipopolysaccharide biosynthetic process"/>
    <property type="evidence" value="ECO:0007669"/>
    <property type="project" value="UniProtKB-ARBA"/>
</dbReference>
<keyword evidence="2" id="KW-1003">Cell membrane</keyword>
<keyword evidence="7 8" id="KW-0472">Membrane</keyword>
<keyword evidence="11" id="KW-1185">Reference proteome</keyword>
<evidence type="ECO:0000313" key="11">
    <source>
        <dbReference type="Proteomes" id="UP000192656"/>
    </source>
</evidence>
<comment type="subcellular location">
    <subcellularLocation>
        <location evidence="1">Cell membrane</location>
        <topology evidence="1">Multi-pass membrane protein</topology>
    </subcellularLocation>
</comment>
<dbReference type="EMBL" id="FWXR01000015">
    <property type="protein sequence ID" value="SMC96863.1"/>
    <property type="molecule type" value="Genomic_DNA"/>
</dbReference>